<dbReference type="STRING" id="768704.Desmer_3436"/>
<proteinExistence type="predicted"/>
<dbReference type="Proteomes" id="UP000005262">
    <property type="component" value="Chromosome"/>
</dbReference>
<dbReference type="SUPFAM" id="SSF52821">
    <property type="entry name" value="Rhodanese/Cell cycle control phosphatase"/>
    <property type="match status" value="1"/>
</dbReference>
<dbReference type="HOGENOM" id="CLU_193609_0_0_9"/>
<sequence>MKKIVQVFIVLVFVTFLSLAGCSPVQSESDKKPAYQTITSETAKKRLDNENGIILVDVRSEVEYAEKLNKLI</sequence>
<keyword evidence="2" id="KW-1185">Reference proteome</keyword>
<evidence type="ECO:0000313" key="2">
    <source>
        <dbReference type="Proteomes" id="UP000005262"/>
    </source>
</evidence>
<reference evidence="2" key="2">
    <citation type="submission" date="2012-08" db="EMBL/GenBank/DDBJ databases">
        <title>Finished genome of Desulfosporosinus meridiei DSM 13257.</title>
        <authorList>
            <person name="Huntemann M."/>
            <person name="Wei C.-L."/>
            <person name="Han J."/>
            <person name="Detter J.C."/>
            <person name="Han C."/>
            <person name="Davenport K."/>
            <person name="Daligault H."/>
            <person name="Erkkila T."/>
            <person name="Gu W."/>
            <person name="Munk A.C.C."/>
            <person name="Teshima H."/>
            <person name="Xu Y."/>
            <person name="Chain P."/>
            <person name="Tapia R."/>
            <person name="Chen A."/>
            <person name="Krypides N."/>
            <person name="Mavromatis K."/>
            <person name="Markowitz V."/>
            <person name="Szeto E."/>
            <person name="Ivanova N."/>
            <person name="Mikhailova N."/>
            <person name="Ovchinnikova G."/>
            <person name="Pagani I."/>
            <person name="Pati A."/>
            <person name="Goodwin L."/>
            <person name="Peters L."/>
            <person name="Pitluck S."/>
            <person name="Woyke T."/>
            <person name="Pester M."/>
            <person name="Spring S."/>
            <person name="Ollivier B."/>
            <person name="Rattei T."/>
            <person name="Klenk H.-P."/>
            <person name="Wagner M."/>
            <person name="Loy A."/>
        </authorList>
    </citation>
    <scope>NUCLEOTIDE SEQUENCE [LARGE SCALE GENOMIC DNA]</scope>
    <source>
        <strain evidence="2">ATCC BAA-275 / DSM 13257 / NCIMB 13706 / S10</strain>
    </source>
</reference>
<name>J7ITY5_DESMD</name>
<dbReference type="PROSITE" id="PS51257">
    <property type="entry name" value="PROKAR_LIPOPROTEIN"/>
    <property type="match status" value="1"/>
</dbReference>
<dbReference type="KEGG" id="dmi:Desmer_3436"/>
<evidence type="ECO:0000313" key="1">
    <source>
        <dbReference type="EMBL" id="AFQ45287.1"/>
    </source>
</evidence>
<dbReference type="eggNOG" id="COG0607">
    <property type="taxonomic scope" value="Bacteria"/>
</dbReference>
<organism evidence="1 2">
    <name type="scientific">Desulfosporosinus meridiei (strain ATCC BAA-275 / DSM 13257 / KCTC 12902 / NCIMB 13706 / S10)</name>
    <dbReference type="NCBI Taxonomy" id="768704"/>
    <lineage>
        <taxon>Bacteria</taxon>
        <taxon>Bacillati</taxon>
        <taxon>Bacillota</taxon>
        <taxon>Clostridia</taxon>
        <taxon>Eubacteriales</taxon>
        <taxon>Desulfitobacteriaceae</taxon>
        <taxon>Desulfosporosinus</taxon>
    </lineage>
</organism>
<gene>
    <name evidence="1" type="ordered locus">Desmer_3436</name>
</gene>
<dbReference type="AlphaFoldDB" id="J7ITY5"/>
<dbReference type="Gene3D" id="3.40.250.10">
    <property type="entry name" value="Rhodanese-like domain"/>
    <property type="match status" value="1"/>
</dbReference>
<protein>
    <submittedName>
        <fullName evidence="1">Uncharacterized protein</fullName>
    </submittedName>
</protein>
<accession>J7ITY5</accession>
<dbReference type="InterPro" id="IPR036873">
    <property type="entry name" value="Rhodanese-like_dom_sf"/>
</dbReference>
<dbReference type="RefSeq" id="WP_014904196.1">
    <property type="nucleotide sequence ID" value="NC_018515.1"/>
</dbReference>
<reference evidence="1 2" key="1">
    <citation type="journal article" date="2012" name="J. Bacteriol.">
        <title>Complete genome sequences of Desulfosporosinus orientis DSM765T, Desulfosporosinus youngiae DSM17734T, Desulfosporosinus meridiei DSM13257T, and Desulfosporosinus acidiphilus DSM22704T.</title>
        <authorList>
            <person name="Pester M."/>
            <person name="Brambilla E."/>
            <person name="Alazard D."/>
            <person name="Rattei T."/>
            <person name="Weinmaier T."/>
            <person name="Han J."/>
            <person name="Lucas S."/>
            <person name="Lapidus A."/>
            <person name="Cheng J.F."/>
            <person name="Goodwin L."/>
            <person name="Pitluck S."/>
            <person name="Peters L."/>
            <person name="Ovchinnikova G."/>
            <person name="Teshima H."/>
            <person name="Detter J.C."/>
            <person name="Han C.S."/>
            <person name="Tapia R."/>
            <person name="Land M.L."/>
            <person name="Hauser L."/>
            <person name="Kyrpides N.C."/>
            <person name="Ivanova N.N."/>
            <person name="Pagani I."/>
            <person name="Huntmann M."/>
            <person name="Wei C.L."/>
            <person name="Davenport K.W."/>
            <person name="Daligault H."/>
            <person name="Chain P.S."/>
            <person name="Chen A."/>
            <person name="Mavromatis K."/>
            <person name="Markowitz V."/>
            <person name="Szeto E."/>
            <person name="Mikhailova N."/>
            <person name="Pati A."/>
            <person name="Wagner M."/>
            <person name="Woyke T."/>
            <person name="Ollivier B."/>
            <person name="Klenk H.P."/>
            <person name="Spring S."/>
            <person name="Loy A."/>
        </authorList>
    </citation>
    <scope>NUCLEOTIDE SEQUENCE [LARGE SCALE GENOMIC DNA]</scope>
    <source>
        <strain evidence="2">ATCC BAA-275 / DSM 13257 / NCIMB 13706 / S10</strain>
    </source>
</reference>
<dbReference type="EMBL" id="CP003629">
    <property type="protein sequence ID" value="AFQ45287.1"/>
    <property type="molecule type" value="Genomic_DNA"/>
</dbReference>